<evidence type="ECO:0000256" key="8">
    <source>
        <dbReference type="ARBA" id="ARBA00022842"/>
    </source>
</evidence>
<evidence type="ECO:0000256" key="3">
    <source>
        <dbReference type="ARBA" id="ARBA00022457"/>
    </source>
</evidence>
<evidence type="ECO:0000256" key="14">
    <source>
        <dbReference type="ARBA" id="ARBA00041592"/>
    </source>
</evidence>
<feature type="binding site" evidence="17">
    <location>
        <begin position="30"/>
        <end position="33"/>
    </location>
    <ligand>
        <name>8-oxo-dGTP</name>
        <dbReference type="ChEBI" id="CHEBI:77896"/>
    </ligand>
</feature>
<evidence type="ECO:0000256" key="17">
    <source>
        <dbReference type="PIRSR" id="PIRSR603561-1"/>
    </source>
</evidence>
<feature type="domain" description="Nudix hydrolase" evidence="20">
    <location>
        <begin position="2"/>
        <end position="126"/>
    </location>
</feature>
<evidence type="ECO:0000256" key="16">
    <source>
        <dbReference type="ARBA" id="ARBA00042798"/>
    </source>
</evidence>
<evidence type="ECO:0000256" key="4">
    <source>
        <dbReference type="ARBA" id="ARBA00022705"/>
    </source>
</evidence>
<dbReference type="InterPro" id="IPR000086">
    <property type="entry name" value="NUDIX_hydrolase_dom"/>
</dbReference>
<evidence type="ECO:0000256" key="2">
    <source>
        <dbReference type="ARBA" id="ARBA00005582"/>
    </source>
</evidence>
<dbReference type="GO" id="GO:0044716">
    <property type="term" value="F:8-oxo-GDP phosphatase activity"/>
    <property type="evidence" value="ECO:0007669"/>
    <property type="project" value="TreeGrafter"/>
</dbReference>
<feature type="binding site" evidence="18">
    <location>
        <position position="33"/>
    </location>
    <ligand>
        <name>Mg(2+)</name>
        <dbReference type="ChEBI" id="CHEBI:18420"/>
    </ligand>
</feature>
<dbReference type="InterPro" id="IPR003561">
    <property type="entry name" value="Mutator_MutT"/>
</dbReference>
<dbReference type="GO" id="GO:0035539">
    <property type="term" value="F:8-oxo-7,8-dihydrodeoxyguanosine triphosphate pyrophosphatase activity"/>
    <property type="evidence" value="ECO:0007669"/>
    <property type="project" value="UniProtKB-EC"/>
</dbReference>
<evidence type="ECO:0000313" key="21">
    <source>
        <dbReference type="EMBL" id="AHG60171.1"/>
    </source>
</evidence>
<evidence type="ECO:0000256" key="15">
    <source>
        <dbReference type="ARBA" id="ARBA00041979"/>
    </source>
</evidence>
<comment type="cofactor">
    <cofactor evidence="1 18">
        <name>Mg(2+)</name>
        <dbReference type="ChEBI" id="CHEBI:18420"/>
    </cofactor>
</comment>
<dbReference type="KEGG" id="bapu:BUMPUSDA_CDS00392"/>
<proteinExistence type="inferred from homology"/>
<comment type="similarity">
    <text evidence="2 19">Belongs to the Nudix hydrolase family.</text>
</comment>
<dbReference type="InterPro" id="IPR020476">
    <property type="entry name" value="Nudix_hydrolase"/>
</dbReference>
<evidence type="ECO:0000256" key="1">
    <source>
        <dbReference type="ARBA" id="ARBA00001946"/>
    </source>
</evidence>
<keyword evidence="9" id="KW-0234">DNA repair</keyword>
<reference evidence="21 22" key="1">
    <citation type="journal article" date="2013" name="BMC Genomics">
        <title>Comparative analysis of genome sequences from four strains of the Buchnera aphidicola Mp endosymbion of the green peach aphid, Myzus persicae.</title>
        <authorList>
            <person name="Jiang Z."/>
            <person name="Jones D.H."/>
            <person name="Khuri S."/>
            <person name="Tsinoremas N.F."/>
            <person name="Wyss T."/>
            <person name="Jander G."/>
            <person name="Wilson A.C."/>
        </authorList>
    </citation>
    <scope>NUCLEOTIDE SEQUENCE [LARGE SCALE GENOMIC DNA]</scope>
    <source>
        <strain evidence="22">str. USDA (Myzus persicae)</strain>
    </source>
</reference>
<evidence type="ECO:0000256" key="19">
    <source>
        <dbReference type="RuleBase" id="RU003476"/>
    </source>
</evidence>
<dbReference type="Proteomes" id="UP000019087">
    <property type="component" value="Chromosome"/>
</dbReference>
<dbReference type="PRINTS" id="PR00502">
    <property type="entry name" value="NUDIXFAMILY"/>
</dbReference>
<keyword evidence="7 19" id="KW-0378">Hydrolase</keyword>
<evidence type="ECO:0000256" key="6">
    <source>
        <dbReference type="ARBA" id="ARBA00022763"/>
    </source>
</evidence>
<comment type="catalytic activity">
    <reaction evidence="10">
        <text>8-oxo-dGTP + H2O = 8-oxo-dGMP + diphosphate + H(+)</text>
        <dbReference type="Rhea" id="RHEA:31575"/>
        <dbReference type="ChEBI" id="CHEBI:15377"/>
        <dbReference type="ChEBI" id="CHEBI:15378"/>
        <dbReference type="ChEBI" id="CHEBI:33019"/>
        <dbReference type="ChEBI" id="CHEBI:63224"/>
        <dbReference type="ChEBI" id="CHEBI:77896"/>
        <dbReference type="EC" id="3.6.1.55"/>
    </reaction>
</comment>
<dbReference type="GO" id="GO:0008413">
    <property type="term" value="F:8-oxo-7,8-dihydroguanosine triphosphate pyrophosphatase activity"/>
    <property type="evidence" value="ECO:0007669"/>
    <property type="project" value="InterPro"/>
</dbReference>
<dbReference type="GO" id="GO:0046872">
    <property type="term" value="F:metal ion binding"/>
    <property type="evidence" value="ECO:0007669"/>
    <property type="project" value="UniProtKB-KW"/>
</dbReference>
<organism evidence="21 22">
    <name type="scientific">Buchnera aphidicola str. USDA</name>
    <name type="common">Myzus persicae</name>
    <dbReference type="NCBI Taxonomy" id="1009856"/>
    <lineage>
        <taxon>Bacteria</taxon>
        <taxon>Pseudomonadati</taxon>
        <taxon>Pseudomonadota</taxon>
        <taxon>Gammaproteobacteria</taxon>
        <taxon>Enterobacterales</taxon>
        <taxon>Erwiniaceae</taxon>
        <taxon>Buchnera</taxon>
    </lineage>
</organism>
<keyword evidence="5 18" id="KW-0479">Metal-binding</keyword>
<dbReference type="HOGENOM" id="CLU_037162_19_2_6"/>
<dbReference type="NCBIfam" id="TIGR00586">
    <property type="entry name" value="mutt"/>
    <property type="match status" value="1"/>
</dbReference>
<evidence type="ECO:0000256" key="13">
    <source>
        <dbReference type="ARBA" id="ARBA00040794"/>
    </source>
</evidence>
<dbReference type="CDD" id="cd03425">
    <property type="entry name" value="NUDIX_MutT_NudA_like"/>
    <property type="match status" value="1"/>
</dbReference>
<evidence type="ECO:0000256" key="7">
    <source>
        <dbReference type="ARBA" id="ARBA00022801"/>
    </source>
</evidence>
<evidence type="ECO:0000256" key="10">
    <source>
        <dbReference type="ARBA" id="ARBA00035861"/>
    </source>
</evidence>
<evidence type="ECO:0000256" key="18">
    <source>
        <dbReference type="PIRSR" id="PIRSR603561-2"/>
    </source>
</evidence>
<evidence type="ECO:0000256" key="5">
    <source>
        <dbReference type="ARBA" id="ARBA00022723"/>
    </source>
</evidence>
<accession>W0P096</accession>
<evidence type="ECO:0000256" key="11">
    <source>
        <dbReference type="ARBA" id="ARBA00036904"/>
    </source>
</evidence>
<keyword evidence="4" id="KW-0235">DNA replication</keyword>
<dbReference type="PANTHER" id="PTHR47707">
    <property type="entry name" value="8-OXO-DGTP DIPHOSPHATASE"/>
    <property type="match status" value="1"/>
</dbReference>
<dbReference type="EMBL" id="CP002697">
    <property type="protein sequence ID" value="AHG60171.1"/>
    <property type="molecule type" value="Genomic_DNA"/>
</dbReference>
<dbReference type="InterPro" id="IPR020084">
    <property type="entry name" value="NUDIX_hydrolase_CS"/>
</dbReference>
<dbReference type="GO" id="GO:0006281">
    <property type="term" value="P:DNA repair"/>
    <property type="evidence" value="ECO:0007669"/>
    <property type="project" value="UniProtKB-KW"/>
</dbReference>
<dbReference type="RefSeq" id="WP_025368846.1">
    <property type="nucleotide sequence ID" value="NZ_CP002697.1"/>
</dbReference>
<evidence type="ECO:0000313" key="22">
    <source>
        <dbReference type="Proteomes" id="UP000019087"/>
    </source>
</evidence>
<dbReference type="GO" id="GO:0044715">
    <property type="term" value="F:8-oxo-dGDP phosphatase activity"/>
    <property type="evidence" value="ECO:0007669"/>
    <property type="project" value="TreeGrafter"/>
</dbReference>
<feature type="binding site" evidence="18">
    <location>
        <position position="53"/>
    </location>
    <ligand>
        <name>Mg(2+)</name>
        <dbReference type="ChEBI" id="CHEBI:18420"/>
    </ligand>
</feature>
<dbReference type="InterPro" id="IPR047127">
    <property type="entry name" value="MutT-like"/>
</dbReference>
<feature type="binding site" evidence="17">
    <location>
        <position position="115"/>
    </location>
    <ligand>
        <name>8-oxo-dGTP</name>
        <dbReference type="ChEBI" id="CHEBI:77896"/>
    </ligand>
</feature>
<name>W0P096_BUCMP</name>
<dbReference type="Gene3D" id="3.90.79.10">
    <property type="entry name" value="Nucleoside Triphosphate Pyrophosphohydrolase"/>
    <property type="match status" value="1"/>
</dbReference>
<keyword evidence="6" id="KW-0227">DNA damage</keyword>
<dbReference type="InterPro" id="IPR015797">
    <property type="entry name" value="NUDIX_hydrolase-like_dom_sf"/>
</dbReference>
<dbReference type="PROSITE" id="PS00893">
    <property type="entry name" value="NUDIX_BOX"/>
    <property type="match status" value="1"/>
</dbReference>
<evidence type="ECO:0000256" key="12">
    <source>
        <dbReference type="ARBA" id="ARBA00038905"/>
    </source>
</evidence>
<evidence type="ECO:0000256" key="9">
    <source>
        <dbReference type="ARBA" id="ARBA00023204"/>
    </source>
</evidence>
<keyword evidence="3" id="KW-0515">Mutator protein</keyword>
<keyword evidence="8 18" id="KW-0460">Magnesium</keyword>
<dbReference type="GO" id="GO:0006260">
    <property type="term" value="P:DNA replication"/>
    <property type="evidence" value="ECO:0007669"/>
    <property type="project" value="UniProtKB-KW"/>
</dbReference>
<evidence type="ECO:0000259" key="20">
    <source>
        <dbReference type="PROSITE" id="PS51462"/>
    </source>
</evidence>
<dbReference type="SUPFAM" id="SSF55811">
    <property type="entry name" value="Nudix"/>
    <property type="match status" value="1"/>
</dbReference>
<protein>
    <recommendedName>
        <fullName evidence="13">8-oxo-dGTP diphosphatase</fullName>
        <ecNumber evidence="12">3.6.1.55</ecNumber>
    </recommendedName>
    <alternativeName>
        <fullName evidence="16">7,8-dihydro-8-oxoguanine-triphosphatase</fullName>
    </alternativeName>
    <alternativeName>
        <fullName evidence="15">Mutator protein MutT</fullName>
    </alternativeName>
    <alternativeName>
        <fullName evidence="14">dGTP pyrophosphohydrolase</fullName>
    </alternativeName>
</protein>
<dbReference type="Pfam" id="PF00293">
    <property type="entry name" value="NUDIX"/>
    <property type="match status" value="1"/>
</dbReference>
<dbReference type="PATRIC" id="fig|1009856.3.peg.194"/>
<dbReference type="PROSITE" id="PS51462">
    <property type="entry name" value="NUDIX"/>
    <property type="match status" value="1"/>
</dbReference>
<dbReference type="EC" id="3.6.1.55" evidence="12"/>
<sequence length="141" mass="17167">MSYIKVAIGLIVNKNMVYITKGKYKKNIWEFPGGKAEKNENIIQALKRELLEEVGIIILKFRFFKYIKYFYSKKKLKLYFFLINQWKGRPYSREGYFYRWTFFYDLKTSDFPPANYSVITSLKKTLFCSNIFYKNYSDIFY</sequence>
<dbReference type="PANTHER" id="PTHR47707:SF1">
    <property type="entry name" value="NUDIX HYDROLASE FAMILY PROTEIN"/>
    <property type="match status" value="1"/>
</dbReference>
<gene>
    <name evidence="21" type="primary">mutt</name>
    <name evidence="21" type="ORF">BUMPUSDA_CDS00392</name>
</gene>
<comment type="catalytic activity">
    <reaction evidence="11">
        <text>8-oxo-GTP + H2O = 8-oxo-GMP + diphosphate + H(+)</text>
        <dbReference type="Rhea" id="RHEA:67616"/>
        <dbReference type="ChEBI" id="CHEBI:15377"/>
        <dbReference type="ChEBI" id="CHEBI:15378"/>
        <dbReference type="ChEBI" id="CHEBI:33019"/>
        <dbReference type="ChEBI" id="CHEBI:143553"/>
        <dbReference type="ChEBI" id="CHEBI:145694"/>
    </reaction>
</comment>
<dbReference type="AlphaFoldDB" id="W0P096"/>